<keyword evidence="5 12" id="KW-0235">DNA replication</keyword>
<dbReference type="GO" id="GO:0005737">
    <property type="term" value="C:cytoplasm"/>
    <property type="evidence" value="ECO:0007669"/>
    <property type="project" value="TreeGrafter"/>
</dbReference>
<evidence type="ECO:0000256" key="3">
    <source>
        <dbReference type="ARBA" id="ARBA00022679"/>
    </source>
</evidence>
<evidence type="ECO:0000256" key="1">
    <source>
        <dbReference type="ARBA" id="ARBA00022478"/>
    </source>
</evidence>
<comment type="subunit">
    <text evidence="12">Monomer. Interacts with DnaB.</text>
</comment>
<dbReference type="Gene3D" id="3.90.980.10">
    <property type="entry name" value="DNA primase, catalytic core, N-terminal domain"/>
    <property type="match status" value="1"/>
</dbReference>
<evidence type="ECO:0000256" key="4">
    <source>
        <dbReference type="ARBA" id="ARBA00022695"/>
    </source>
</evidence>
<evidence type="ECO:0000256" key="11">
    <source>
        <dbReference type="ARBA" id="ARBA00023163"/>
    </source>
</evidence>
<keyword evidence="8 12" id="KW-0862">Zinc</keyword>
<dbReference type="PANTHER" id="PTHR30313">
    <property type="entry name" value="DNA PRIMASE"/>
    <property type="match status" value="1"/>
</dbReference>
<dbReference type="InterPro" id="IPR002694">
    <property type="entry name" value="Znf_CHC2"/>
</dbReference>
<organism evidence="16 17">
    <name type="scientific">Candidatus Daviesbacteria bacterium GW2011_GWB1_36_5</name>
    <dbReference type="NCBI Taxonomy" id="1618426"/>
    <lineage>
        <taxon>Bacteria</taxon>
        <taxon>Candidatus Daviesiibacteriota</taxon>
    </lineage>
</organism>
<dbReference type="Pfam" id="PF08275">
    <property type="entry name" value="DNAG_N"/>
    <property type="match status" value="1"/>
</dbReference>
<dbReference type="Pfam" id="PF10410">
    <property type="entry name" value="DnaB_bind"/>
    <property type="match status" value="1"/>
</dbReference>
<evidence type="ECO:0000313" key="16">
    <source>
        <dbReference type="EMBL" id="KKQ08012.1"/>
    </source>
</evidence>
<keyword evidence="7 12" id="KW-0863">Zinc-finger</keyword>
<dbReference type="CDD" id="cd03364">
    <property type="entry name" value="TOPRIM_DnaG_primases"/>
    <property type="match status" value="1"/>
</dbReference>
<comment type="cofactor">
    <cofactor evidence="12 13 14">
        <name>Zn(2+)</name>
        <dbReference type="ChEBI" id="CHEBI:29105"/>
    </cofactor>
    <text evidence="12 13 14">Binds 1 zinc ion per monomer.</text>
</comment>
<dbReference type="GO" id="GO:0003899">
    <property type="term" value="F:DNA-directed RNA polymerase activity"/>
    <property type="evidence" value="ECO:0007669"/>
    <property type="project" value="UniProtKB-UniRule"/>
</dbReference>
<dbReference type="SMART" id="SM00400">
    <property type="entry name" value="ZnF_CHCC"/>
    <property type="match status" value="1"/>
</dbReference>
<dbReference type="InterPro" id="IPR036977">
    <property type="entry name" value="DNA_primase_Znf_CHC2"/>
</dbReference>
<dbReference type="InterPro" id="IPR034151">
    <property type="entry name" value="TOPRIM_DnaG_bac"/>
</dbReference>
<sequence>MDDLELIKEKINIVDLISEYIPLKKAGVNFKANCPFHQEKTPSFMVSPERQIFHCFGCDVGGDIYKFVMEKEGLEFKDALELLAQKAGVVLKNRSPKSSKTEKLFLINQKASQFYNYLLTTHPLGKKALEYLKKRGLKDETIKEFNLGYAPLSWESLTKFLKKRGFSTQDLVLSGLCVPSQTGCYDRFRGRVIFPLIDVRGRIIGFSGRILDSGEPKYINSPQTPIFDKRSFLLGLNLTKGEIKGKDEAIVVEGEMDMILSYQEGVKNIVASKGTALTEEQIEALKKYTQNISLCFDTDLAGDSASRRGIEIADRSGMNIKVIEVKGSKDPAETILKDKSVWEDAVKNAIPIYDYYLSSAERRYDIKSTTGKKAVLNELLPIWDKISNPIEKDRYIERLASLLLTKEDLLRIELEAFSKGEIKPQMLNTTPPSKEEPKSIDRRKLLEDYLLSLLLHLPENHIYVPNFPETLFTQEELKGVYVVLVLFLDSISFKGTSFKITEFIKTVPPELAPIIDKLYLMQIDERLEDPKVWQKEIDLVISQLKKMLIKSSLEKLTLQIKNAQEFGKIETLEVLNKRFRDLSVKLKNI</sequence>
<keyword evidence="11 12" id="KW-0804">Transcription</keyword>
<evidence type="ECO:0000256" key="9">
    <source>
        <dbReference type="ARBA" id="ARBA00022842"/>
    </source>
</evidence>
<dbReference type="GO" id="GO:0008270">
    <property type="term" value="F:zinc ion binding"/>
    <property type="evidence" value="ECO:0007669"/>
    <property type="project" value="UniProtKB-UniRule"/>
</dbReference>
<dbReference type="GO" id="GO:0006269">
    <property type="term" value="P:DNA replication, synthesis of primer"/>
    <property type="evidence" value="ECO:0007669"/>
    <property type="project" value="UniProtKB-UniRule"/>
</dbReference>
<comment type="domain">
    <text evidence="12">Contains an N-terminal zinc-binding domain, a central core domain that contains the primase activity, and a C-terminal DnaB-binding domain.</text>
</comment>
<dbReference type="FunFam" id="3.90.580.10:FF:000001">
    <property type="entry name" value="DNA primase"/>
    <property type="match status" value="1"/>
</dbReference>
<keyword evidence="6 12" id="KW-0479">Metal-binding</keyword>
<evidence type="ECO:0000256" key="2">
    <source>
        <dbReference type="ARBA" id="ARBA00022515"/>
    </source>
</evidence>
<name>A0A0G0ER50_9BACT</name>
<comment type="catalytic activity">
    <reaction evidence="12">
        <text>ssDNA + n NTP = ssDNA/pppN(pN)n-1 hybrid + (n-1) diphosphate.</text>
        <dbReference type="EC" id="2.7.7.101"/>
    </reaction>
</comment>
<dbReference type="PIRSF" id="PIRSF002811">
    <property type="entry name" value="DnaG"/>
    <property type="match status" value="1"/>
</dbReference>
<feature type="domain" description="Toprim" evidence="15">
    <location>
        <begin position="247"/>
        <end position="328"/>
    </location>
</feature>
<evidence type="ECO:0000259" key="15">
    <source>
        <dbReference type="PROSITE" id="PS50880"/>
    </source>
</evidence>
<dbReference type="SUPFAM" id="SSF56731">
    <property type="entry name" value="DNA primase core"/>
    <property type="match status" value="1"/>
</dbReference>
<dbReference type="SUPFAM" id="SSF57783">
    <property type="entry name" value="Zinc beta-ribbon"/>
    <property type="match status" value="1"/>
</dbReference>
<evidence type="ECO:0000256" key="14">
    <source>
        <dbReference type="PIRSR" id="PIRSR002811-1"/>
    </source>
</evidence>
<dbReference type="HAMAP" id="MF_00974">
    <property type="entry name" value="DNA_primase_DnaG"/>
    <property type="match status" value="1"/>
</dbReference>
<dbReference type="AlphaFoldDB" id="A0A0G0ER50"/>
<keyword evidence="2 12" id="KW-0639">Primosome</keyword>
<evidence type="ECO:0000256" key="5">
    <source>
        <dbReference type="ARBA" id="ARBA00022705"/>
    </source>
</evidence>
<protein>
    <recommendedName>
        <fullName evidence="12 13">DNA primase</fullName>
        <ecNumber evidence="12">2.7.7.101</ecNumber>
    </recommendedName>
</protein>
<evidence type="ECO:0000256" key="12">
    <source>
        <dbReference type="HAMAP-Rule" id="MF_00974"/>
    </source>
</evidence>
<comment type="similarity">
    <text evidence="12 13">Belongs to the DnaG primase family.</text>
</comment>
<dbReference type="GO" id="GO:1990077">
    <property type="term" value="C:primosome complex"/>
    <property type="evidence" value="ECO:0007669"/>
    <property type="project" value="UniProtKB-KW"/>
</dbReference>
<evidence type="ECO:0000313" key="17">
    <source>
        <dbReference type="Proteomes" id="UP000034492"/>
    </source>
</evidence>
<keyword evidence="3 12" id="KW-0808">Transferase</keyword>
<dbReference type="GO" id="GO:0000428">
    <property type="term" value="C:DNA-directed RNA polymerase complex"/>
    <property type="evidence" value="ECO:0007669"/>
    <property type="project" value="UniProtKB-KW"/>
</dbReference>
<dbReference type="EC" id="2.7.7.101" evidence="12"/>
<dbReference type="GO" id="GO:0003677">
    <property type="term" value="F:DNA binding"/>
    <property type="evidence" value="ECO:0007669"/>
    <property type="project" value="UniProtKB-KW"/>
</dbReference>
<feature type="zinc finger region" description="CHC2-type" evidence="12 14">
    <location>
        <begin position="34"/>
        <end position="58"/>
    </location>
</feature>
<dbReference type="InterPro" id="IPR006295">
    <property type="entry name" value="DNA_primase_DnaG"/>
</dbReference>
<dbReference type="InterPro" id="IPR037068">
    <property type="entry name" value="DNA_primase_core_N_sf"/>
</dbReference>
<dbReference type="Pfam" id="PF01807">
    <property type="entry name" value="Zn_ribbon_DnaG"/>
    <property type="match status" value="1"/>
</dbReference>
<keyword evidence="1 12" id="KW-0240">DNA-directed RNA polymerase</keyword>
<dbReference type="EMBL" id="LBSA01000033">
    <property type="protein sequence ID" value="KKQ08012.1"/>
    <property type="molecule type" value="Genomic_DNA"/>
</dbReference>
<dbReference type="Gene3D" id="3.90.580.10">
    <property type="entry name" value="Zinc finger, CHC2-type domain"/>
    <property type="match status" value="1"/>
</dbReference>
<dbReference type="PATRIC" id="fig|1618426.3.peg.961"/>
<evidence type="ECO:0000256" key="13">
    <source>
        <dbReference type="PIRNR" id="PIRNR002811"/>
    </source>
</evidence>
<dbReference type="InterPro" id="IPR006171">
    <property type="entry name" value="TOPRIM_dom"/>
</dbReference>
<evidence type="ECO:0000256" key="7">
    <source>
        <dbReference type="ARBA" id="ARBA00022771"/>
    </source>
</evidence>
<dbReference type="InterPro" id="IPR019475">
    <property type="entry name" value="DNA_primase_DnaB-bd"/>
</dbReference>
<evidence type="ECO:0000256" key="6">
    <source>
        <dbReference type="ARBA" id="ARBA00022723"/>
    </source>
</evidence>
<dbReference type="NCBIfam" id="TIGR01391">
    <property type="entry name" value="dnaG"/>
    <property type="match status" value="1"/>
</dbReference>
<evidence type="ECO:0000256" key="10">
    <source>
        <dbReference type="ARBA" id="ARBA00023125"/>
    </source>
</evidence>
<dbReference type="Proteomes" id="UP000034492">
    <property type="component" value="Unassembled WGS sequence"/>
</dbReference>
<dbReference type="InterPro" id="IPR013264">
    <property type="entry name" value="DNAG_N"/>
</dbReference>
<dbReference type="SMART" id="SM00493">
    <property type="entry name" value="TOPRIM"/>
    <property type="match status" value="1"/>
</dbReference>
<dbReference type="Gene3D" id="3.40.1360.10">
    <property type="match status" value="1"/>
</dbReference>
<evidence type="ECO:0000256" key="8">
    <source>
        <dbReference type="ARBA" id="ARBA00022833"/>
    </source>
</evidence>
<comment type="caution">
    <text evidence="16">The sequence shown here is derived from an EMBL/GenBank/DDBJ whole genome shotgun (WGS) entry which is preliminary data.</text>
</comment>
<gene>
    <name evidence="12" type="primary">dnaG</name>
    <name evidence="16" type="ORF">US19_C0033G0002</name>
</gene>
<keyword evidence="9" id="KW-0460">Magnesium</keyword>
<comment type="function">
    <text evidence="12 13">RNA polymerase that catalyzes the synthesis of short RNA molecules used as primers for DNA polymerase during DNA replication.</text>
</comment>
<keyword evidence="10 12" id="KW-0238">DNA-binding</keyword>
<accession>A0A0G0ER50</accession>
<dbReference type="FunFam" id="3.90.980.10:FF:000001">
    <property type="entry name" value="DNA primase"/>
    <property type="match status" value="1"/>
</dbReference>
<dbReference type="InterPro" id="IPR050219">
    <property type="entry name" value="DnaG_primase"/>
</dbReference>
<dbReference type="InterPro" id="IPR030846">
    <property type="entry name" value="DnaG_bac"/>
</dbReference>
<reference evidence="16 17" key="1">
    <citation type="journal article" date="2015" name="Nature">
        <title>rRNA introns, odd ribosomes, and small enigmatic genomes across a large radiation of phyla.</title>
        <authorList>
            <person name="Brown C.T."/>
            <person name="Hug L.A."/>
            <person name="Thomas B.C."/>
            <person name="Sharon I."/>
            <person name="Castelle C.J."/>
            <person name="Singh A."/>
            <person name="Wilkins M.J."/>
            <person name="Williams K.H."/>
            <person name="Banfield J.F."/>
        </authorList>
    </citation>
    <scope>NUCLEOTIDE SEQUENCE [LARGE SCALE GENOMIC DNA]</scope>
</reference>
<dbReference type="PANTHER" id="PTHR30313:SF2">
    <property type="entry name" value="DNA PRIMASE"/>
    <property type="match status" value="1"/>
</dbReference>
<dbReference type="PROSITE" id="PS50880">
    <property type="entry name" value="TOPRIM"/>
    <property type="match status" value="1"/>
</dbReference>
<keyword evidence="4 12" id="KW-0548">Nucleotidyltransferase</keyword>
<proteinExistence type="inferred from homology"/>
<dbReference type="Pfam" id="PF13155">
    <property type="entry name" value="Toprim_2"/>
    <property type="match status" value="1"/>
</dbReference>